<organism evidence="4 5">
    <name type="scientific">Thalassiosira oceanica</name>
    <name type="common">Marine diatom</name>
    <dbReference type="NCBI Taxonomy" id="159749"/>
    <lineage>
        <taxon>Eukaryota</taxon>
        <taxon>Sar</taxon>
        <taxon>Stramenopiles</taxon>
        <taxon>Ochrophyta</taxon>
        <taxon>Bacillariophyta</taxon>
        <taxon>Coscinodiscophyceae</taxon>
        <taxon>Thalassiosirophycidae</taxon>
        <taxon>Thalassiosirales</taxon>
        <taxon>Thalassiosiraceae</taxon>
        <taxon>Thalassiosira</taxon>
    </lineage>
</organism>
<evidence type="ECO:0000313" key="5">
    <source>
        <dbReference type="Proteomes" id="UP000266841"/>
    </source>
</evidence>
<dbReference type="Pfam" id="PF20253">
    <property type="entry name" value="DUF6604"/>
    <property type="match status" value="1"/>
</dbReference>
<name>K0SRA7_THAOC</name>
<keyword evidence="5" id="KW-1185">Reference proteome</keyword>
<feature type="domain" description="DUF6604" evidence="3">
    <location>
        <begin position="12"/>
        <end position="218"/>
    </location>
</feature>
<gene>
    <name evidence="4" type="ORF">THAOC_10012</name>
</gene>
<dbReference type="EMBL" id="AGNL01010840">
    <property type="protein sequence ID" value="EJK68783.1"/>
    <property type="molecule type" value="Genomic_DNA"/>
</dbReference>
<evidence type="ECO:0000256" key="1">
    <source>
        <dbReference type="SAM" id="Coils"/>
    </source>
</evidence>
<evidence type="ECO:0000256" key="2">
    <source>
        <dbReference type="SAM" id="MobiDB-lite"/>
    </source>
</evidence>
<evidence type="ECO:0000259" key="3">
    <source>
        <dbReference type="Pfam" id="PF20253"/>
    </source>
</evidence>
<feature type="compositionally biased region" description="Basic residues" evidence="2">
    <location>
        <begin position="1"/>
        <end position="15"/>
    </location>
</feature>
<protein>
    <recommendedName>
        <fullName evidence="3">DUF6604 domain-containing protein</fullName>
    </recommendedName>
</protein>
<reference evidence="4 5" key="1">
    <citation type="journal article" date="2012" name="Genome Biol.">
        <title>Genome and low-iron response of an oceanic diatom adapted to chronic iron limitation.</title>
        <authorList>
            <person name="Lommer M."/>
            <person name="Specht M."/>
            <person name="Roy A.S."/>
            <person name="Kraemer L."/>
            <person name="Andreson R."/>
            <person name="Gutowska M.A."/>
            <person name="Wolf J."/>
            <person name="Bergner S.V."/>
            <person name="Schilhabel M.B."/>
            <person name="Klostermeier U.C."/>
            <person name="Beiko R.G."/>
            <person name="Rosenstiel P."/>
            <person name="Hippler M."/>
            <person name="Laroche J."/>
        </authorList>
    </citation>
    <scope>NUCLEOTIDE SEQUENCE [LARGE SCALE GENOMIC DNA]</scope>
    <source>
        <strain evidence="4 5">CCMP1005</strain>
    </source>
</reference>
<sequence length="449" mass="49938">MGKKSKAKGSQKGSKKSSTPSTAKKNKKGRNGGDDPFGSKPSEGAYDDSAKSIYQLYKAATDQFKARLSGLVPARIFASDNVQNFMDAVDYVKDNGIPVDGALLRNLRVAVSVREKYTSRLEGGGDEGHAYFVLVLNYCLQVLKSCVRAGEGAARSEDVSCDDAEEQNEQLENRFGALALEADGHDGAEADEDDDDDDDDKPAVRPAATEKVYTYEDLLHIPDRTKCMHLIYTIAFRADQVRETFGKGVKEFLREGVDDEGMATTLTTMGITLSGMLLDVERVEKSLYIDCPDLAESPYRVLAVAFLGRFVNLVADNARKQSPLGRKFRDEHAIAFIARIVEASFKGEQPTTFHKISGDFAKRWKLPEHWRKKNLWLTSLVLREALKNNMTVAERDFPNLVSYVEDDDPTFPGYSGDVLPTWMDESEKLMRSISGDFSILNTMKVCKFP</sequence>
<evidence type="ECO:0000313" key="4">
    <source>
        <dbReference type="EMBL" id="EJK68783.1"/>
    </source>
</evidence>
<proteinExistence type="predicted"/>
<feature type="region of interest" description="Disordered" evidence="2">
    <location>
        <begin position="1"/>
        <end position="43"/>
    </location>
</feature>
<feature type="coiled-coil region" evidence="1">
    <location>
        <begin position="154"/>
        <end position="181"/>
    </location>
</feature>
<comment type="caution">
    <text evidence="4">The sequence shown here is derived from an EMBL/GenBank/DDBJ whole genome shotgun (WGS) entry which is preliminary data.</text>
</comment>
<dbReference type="InterPro" id="IPR046539">
    <property type="entry name" value="DUF6604"/>
</dbReference>
<feature type="compositionally biased region" description="Acidic residues" evidence="2">
    <location>
        <begin position="189"/>
        <end position="200"/>
    </location>
</feature>
<accession>K0SRA7</accession>
<dbReference type="Proteomes" id="UP000266841">
    <property type="component" value="Unassembled WGS sequence"/>
</dbReference>
<feature type="region of interest" description="Disordered" evidence="2">
    <location>
        <begin position="186"/>
        <end position="206"/>
    </location>
</feature>
<keyword evidence="1" id="KW-0175">Coiled coil</keyword>
<dbReference type="AlphaFoldDB" id="K0SRA7"/>